<dbReference type="Gene3D" id="1.20.1730.10">
    <property type="entry name" value="Sodium/glucose cotransporter"/>
    <property type="match status" value="1"/>
</dbReference>
<evidence type="ECO:0000256" key="2">
    <source>
        <dbReference type="ARBA" id="ARBA00006434"/>
    </source>
</evidence>
<dbReference type="InterPro" id="IPR051163">
    <property type="entry name" value="Sodium:Solute_Symporter_SSF"/>
</dbReference>
<evidence type="ECO:0000256" key="1">
    <source>
        <dbReference type="ARBA" id="ARBA00004651"/>
    </source>
</evidence>
<keyword evidence="3" id="KW-0813">Transport</keyword>
<reference evidence="13 14" key="1">
    <citation type="submission" date="2014-07" db="EMBL/GenBank/DDBJ databases">
        <authorList>
            <person name="McCorrison J."/>
            <person name="Sanka R."/>
            <person name="Torralba M."/>
            <person name="Gillis M."/>
            <person name="Haft D.H."/>
            <person name="Methe B."/>
            <person name="Sutton G."/>
            <person name="Nelson K.E."/>
        </authorList>
    </citation>
    <scope>NUCLEOTIDE SEQUENCE [LARGE SCALE GENOMIC DNA]</scope>
    <source>
        <strain evidence="13 14">DNF00058</strain>
    </source>
</reference>
<feature type="transmembrane region" description="Helical" evidence="12">
    <location>
        <begin position="314"/>
        <end position="336"/>
    </location>
</feature>
<dbReference type="Pfam" id="PF00474">
    <property type="entry name" value="SSF"/>
    <property type="match status" value="1"/>
</dbReference>
<feature type="transmembrane region" description="Helical" evidence="12">
    <location>
        <begin position="39"/>
        <end position="64"/>
    </location>
</feature>
<dbReference type="OrthoDB" id="891563at2"/>
<evidence type="ECO:0000256" key="7">
    <source>
        <dbReference type="ARBA" id="ARBA00023053"/>
    </source>
</evidence>
<evidence type="ECO:0000256" key="6">
    <source>
        <dbReference type="ARBA" id="ARBA00022989"/>
    </source>
</evidence>
<feature type="transmembrane region" description="Helical" evidence="12">
    <location>
        <begin position="147"/>
        <end position="166"/>
    </location>
</feature>
<evidence type="ECO:0000256" key="12">
    <source>
        <dbReference type="SAM" id="Phobius"/>
    </source>
</evidence>
<feature type="transmembrane region" description="Helical" evidence="12">
    <location>
        <begin position="367"/>
        <end position="385"/>
    </location>
</feature>
<evidence type="ECO:0000313" key="13">
    <source>
        <dbReference type="EMBL" id="KGF51331.1"/>
    </source>
</evidence>
<comment type="similarity">
    <text evidence="2 11">Belongs to the sodium:solute symporter (SSF) (TC 2.A.21) family.</text>
</comment>
<keyword evidence="7" id="KW-0915">Sodium</keyword>
<dbReference type="CDD" id="cd10326">
    <property type="entry name" value="SLC5sbd_NIS-like"/>
    <property type="match status" value="1"/>
</dbReference>
<keyword evidence="6 12" id="KW-1133">Transmembrane helix</keyword>
<keyword evidence="5 12" id="KW-0812">Transmembrane</keyword>
<feature type="transmembrane region" description="Helical" evidence="12">
    <location>
        <begin position="231"/>
        <end position="248"/>
    </location>
</feature>
<sequence>MIIVITIISYFLILFCVSKLTSKRSDNATFFKANQKSPWYLVAFGMIGASISGVTFVSVPGMVLSNNMTYLQTCLGFVIGYIVVAFVLLPIYFRLKVTSIYTYIEKRLGKYTYKTSSSFFILSKMSSAAVRFYVVCIILQRYVLDNYHIPFVFTVAFLVLLIWLYTKRSGIHTLVYTDTFQTLCMFIALFLIIYKVLGVLDLSLFEAINKIINDPHSRVFVFNDSLSGQNFWKQFLSGIFIVIVMTGLDQDMMQKNLTCKDLHDAKKDMCSYGLAFIPANLLFLALGILLMFFYNYMHLAIPSSTTDELMLKATAGGLLGNWVMVFFTIGIVAACFSSADSALTSLTTIYCVDIKNRDNDESLRKRVHLVMALCFIGFILLFRWFNSTNLLDAIYTLVSYTYGPLLGFFAFGLFTKRTVKDKLSPFIAIISPLLCYILSTFIESFTSYKFGYELLMINGTFTFLGLWLFSKKTTIVK</sequence>
<protein>
    <submittedName>
        <fullName evidence="13">Sodium:solute symporter</fullName>
    </submittedName>
</protein>
<evidence type="ECO:0000256" key="9">
    <source>
        <dbReference type="ARBA" id="ARBA00023136"/>
    </source>
</evidence>
<feature type="transmembrane region" description="Helical" evidence="12">
    <location>
        <begin position="426"/>
        <end position="444"/>
    </location>
</feature>
<proteinExistence type="inferred from homology"/>
<evidence type="ECO:0000256" key="10">
    <source>
        <dbReference type="ARBA" id="ARBA00023201"/>
    </source>
</evidence>
<dbReference type="PANTHER" id="PTHR42985:SF47">
    <property type="entry name" value="INTEGRAL MEMBRANE TRANSPORT PROTEIN"/>
    <property type="match status" value="1"/>
</dbReference>
<accession>A0A096AXC8</accession>
<dbReference type="GO" id="GO:0005886">
    <property type="term" value="C:plasma membrane"/>
    <property type="evidence" value="ECO:0007669"/>
    <property type="project" value="UniProtKB-SubCell"/>
</dbReference>
<comment type="caution">
    <text evidence="13">The sequence shown here is derived from an EMBL/GenBank/DDBJ whole genome shotgun (WGS) entry which is preliminary data.</text>
</comment>
<dbReference type="AlphaFoldDB" id="A0A096AXC8"/>
<dbReference type="InterPro" id="IPR001734">
    <property type="entry name" value="Na/solute_symporter"/>
</dbReference>
<dbReference type="PANTHER" id="PTHR42985">
    <property type="entry name" value="SODIUM-COUPLED MONOCARBOXYLATE TRANSPORTER"/>
    <property type="match status" value="1"/>
</dbReference>
<keyword evidence="9 12" id="KW-0472">Membrane</keyword>
<evidence type="ECO:0000256" key="3">
    <source>
        <dbReference type="ARBA" id="ARBA00022448"/>
    </source>
</evidence>
<keyword evidence="4" id="KW-1003">Cell membrane</keyword>
<dbReference type="GO" id="GO:0015293">
    <property type="term" value="F:symporter activity"/>
    <property type="evidence" value="ECO:0007669"/>
    <property type="project" value="TreeGrafter"/>
</dbReference>
<keyword evidence="8" id="KW-0406">Ion transport</keyword>
<name>A0A096AXC8_9BACT</name>
<feature type="transmembrane region" description="Helical" evidence="12">
    <location>
        <begin position="397"/>
        <end position="414"/>
    </location>
</feature>
<evidence type="ECO:0000256" key="11">
    <source>
        <dbReference type="RuleBase" id="RU362091"/>
    </source>
</evidence>
<dbReference type="InterPro" id="IPR038377">
    <property type="entry name" value="Na/Glc_symporter_sf"/>
</dbReference>
<dbReference type="EMBL" id="JRNU01000040">
    <property type="protein sequence ID" value="KGF51331.1"/>
    <property type="molecule type" value="Genomic_DNA"/>
</dbReference>
<feature type="transmembrane region" description="Helical" evidence="12">
    <location>
        <begin position="450"/>
        <end position="469"/>
    </location>
</feature>
<dbReference type="PROSITE" id="PS50283">
    <property type="entry name" value="NA_SOLUT_SYMP_3"/>
    <property type="match status" value="1"/>
</dbReference>
<feature type="transmembrane region" description="Helical" evidence="12">
    <location>
        <begin position="269"/>
        <end position="294"/>
    </location>
</feature>
<dbReference type="RefSeq" id="WP_019036434.1">
    <property type="nucleotide sequence ID" value="NZ_JRNU01000040.1"/>
</dbReference>
<keyword evidence="14" id="KW-1185">Reference proteome</keyword>
<evidence type="ECO:0000256" key="5">
    <source>
        <dbReference type="ARBA" id="ARBA00022692"/>
    </source>
</evidence>
<comment type="subcellular location">
    <subcellularLocation>
        <location evidence="1">Cell membrane</location>
        <topology evidence="1">Multi-pass membrane protein</topology>
    </subcellularLocation>
</comment>
<feature type="transmembrane region" description="Helical" evidence="12">
    <location>
        <begin position="70"/>
        <end position="95"/>
    </location>
</feature>
<keyword evidence="10" id="KW-0739">Sodium transport</keyword>
<evidence type="ECO:0000256" key="4">
    <source>
        <dbReference type="ARBA" id="ARBA00022475"/>
    </source>
</evidence>
<dbReference type="GO" id="GO:0006814">
    <property type="term" value="P:sodium ion transport"/>
    <property type="evidence" value="ECO:0007669"/>
    <property type="project" value="UniProtKB-KW"/>
</dbReference>
<dbReference type="Proteomes" id="UP000029614">
    <property type="component" value="Unassembled WGS sequence"/>
</dbReference>
<evidence type="ECO:0000313" key="14">
    <source>
        <dbReference type="Proteomes" id="UP000029614"/>
    </source>
</evidence>
<feature type="transmembrane region" description="Helical" evidence="12">
    <location>
        <begin position="116"/>
        <end position="141"/>
    </location>
</feature>
<organism evidence="13 14">
    <name type="scientific">Prevotella amnii DNF00058</name>
    <dbReference type="NCBI Taxonomy" id="1401066"/>
    <lineage>
        <taxon>Bacteria</taxon>
        <taxon>Pseudomonadati</taxon>
        <taxon>Bacteroidota</taxon>
        <taxon>Bacteroidia</taxon>
        <taxon>Bacteroidales</taxon>
        <taxon>Prevotellaceae</taxon>
        <taxon>Prevotella</taxon>
    </lineage>
</organism>
<gene>
    <name evidence="13" type="ORF">HMPREF9302_07690</name>
</gene>
<evidence type="ECO:0000256" key="8">
    <source>
        <dbReference type="ARBA" id="ARBA00023065"/>
    </source>
</evidence>